<dbReference type="AlphaFoldDB" id="A0A7S4US76"/>
<protein>
    <submittedName>
        <fullName evidence="1">Uncharacterized protein</fullName>
    </submittedName>
</protein>
<proteinExistence type="predicted"/>
<name>A0A7S4US76_9DINO</name>
<accession>A0A7S4US76</accession>
<dbReference type="EMBL" id="HBNR01013474">
    <property type="protein sequence ID" value="CAE4569081.1"/>
    <property type="molecule type" value="Transcribed_RNA"/>
</dbReference>
<reference evidence="1" key="1">
    <citation type="submission" date="2021-01" db="EMBL/GenBank/DDBJ databases">
        <authorList>
            <person name="Corre E."/>
            <person name="Pelletier E."/>
            <person name="Niang G."/>
            <person name="Scheremetjew M."/>
            <person name="Finn R."/>
            <person name="Kale V."/>
            <person name="Holt S."/>
            <person name="Cochrane G."/>
            <person name="Meng A."/>
            <person name="Brown T."/>
            <person name="Cohen L."/>
        </authorList>
    </citation>
    <scope>NUCLEOTIDE SEQUENCE</scope>
    <source>
        <strain evidence="1">CCMP3105</strain>
    </source>
</reference>
<evidence type="ECO:0000313" key="1">
    <source>
        <dbReference type="EMBL" id="CAE4569081.1"/>
    </source>
</evidence>
<organism evidence="1">
    <name type="scientific">Alexandrium monilatum</name>
    <dbReference type="NCBI Taxonomy" id="311494"/>
    <lineage>
        <taxon>Eukaryota</taxon>
        <taxon>Sar</taxon>
        <taxon>Alveolata</taxon>
        <taxon>Dinophyceae</taxon>
        <taxon>Gonyaulacales</taxon>
        <taxon>Pyrocystaceae</taxon>
        <taxon>Alexandrium</taxon>
    </lineage>
</organism>
<gene>
    <name evidence="1" type="ORF">AMON00008_LOCUS8700</name>
</gene>
<sequence>MVPWKDQRLAWSAAEPVYADWINIDINSYDFVIRFCEEKRPQLATRFRAAALPTGGAAAEPAGAERLRRRAERRVTLAGLLDSERGLLDRCVESLELRVTILRQLLRCCAVASPGIIREDLATPDEV</sequence>